<reference evidence="3" key="1">
    <citation type="submission" date="2023-03" db="EMBL/GenBank/DDBJ databases">
        <title>Mating type loci evolution in Malassezia.</title>
        <authorList>
            <person name="Coelho M.A."/>
        </authorList>
    </citation>
    <scope>NUCLEOTIDE SEQUENCE</scope>
    <source>
        <strain evidence="3">CBS 12830</strain>
    </source>
</reference>
<evidence type="ECO:0000256" key="1">
    <source>
        <dbReference type="SAM" id="SignalP"/>
    </source>
</evidence>
<protein>
    <recommendedName>
        <fullName evidence="2">DUF7729 domain-containing protein</fullName>
    </recommendedName>
</protein>
<sequence>MGLVPWWLALAGLAPLAVQAAVNATAMPVLTMIPTDISSSCYTLLTQLDEDSVFDQCTQPLINATNAFATSSQGTQPTSMNSALQGLCAANDGCDRPLVRQFISQFWDQCADELEAGQSQVVQLYEYLYIFIPFRDAICTKNQQGDYCLSALAPSMATNANSDMVQLYRRGVPNVDDNDVESDAYWERVLPTIPRASRLATNVSGLPTLQPQQVFFFLSGSSPKDTLCSECTTHVLASYIRFELSAPYALGLESSSVLQSQQAIYEQAKQVCGDAFVESLNAKAGIQAFSEPASGAAALSISRVYVLGTMLVLLLCTV</sequence>
<name>A0AAF0J2Q9_9BASI</name>
<keyword evidence="1" id="KW-0732">Signal</keyword>
<dbReference type="Proteomes" id="UP001214415">
    <property type="component" value="Chromosome 2"/>
</dbReference>
<evidence type="ECO:0000259" key="2">
    <source>
        <dbReference type="Pfam" id="PF24855"/>
    </source>
</evidence>
<dbReference type="EMBL" id="CP119901">
    <property type="protein sequence ID" value="WFD22240.1"/>
    <property type="molecule type" value="Genomic_DNA"/>
</dbReference>
<feature type="signal peptide" evidence="1">
    <location>
        <begin position="1"/>
        <end position="20"/>
    </location>
</feature>
<proteinExistence type="predicted"/>
<gene>
    <name evidence="3" type="ORF">MEQU1_000906</name>
</gene>
<dbReference type="PANTHER" id="PTHR34862:SF1">
    <property type="entry name" value="SPARK DOMAIN-CONTAINING PROTEIN"/>
    <property type="match status" value="1"/>
</dbReference>
<dbReference type="Pfam" id="PF24855">
    <property type="entry name" value="DUF7729"/>
    <property type="match status" value="1"/>
</dbReference>
<keyword evidence="4" id="KW-1185">Reference proteome</keyword>
<dbReference type="PANTHER" id="PTHR34862">
    <property type="entry name" value="SPARK DOMAIN-CONTAINING PROTEIN"/>
    <property type="match status" value="1"/>
</dbReference>
<dbReference type="AlphaFoldDB" id="A0AAF0J2Q9"/>
<evidence type="ECO:0000313" key="3">
    <source>
        <dbReference type="EMBL" id="WFD22240.1"/>
    </source>
</evidence>
<organism evidence="3 4">
    <name type="scientific">Malassezia equina</name>
    <dbReference type="NCBI Taxonomy" id="1381935"/>
    <lineage>
        <taxon>Eukaryota</taxon>
        <taxon>Fungi</taxon>
        <taxon>Dikarya</taxon>
        <taxon>Basidiomycota</taxon>
        <taxon>Ustilaginomycotina</taxon>
        <taxon>Malasseziomycetes</taxon>
        <taxon>Malasseziales</taxon>
        <taxon>Malasseziaceae</taxon>
        <taxon>Malassezia</taxon>
    </lineage>
</organism>
<dbReference type="InterPro" id="IPR056146">
    <property type="entry name" value="DUF7729"/>
</dbReference>
<feature type="domain" description="DUF7729" evidence="2">
    <location>
        <begin position="38"/>
        <end position="161"/>
    </location>
</feature>
<evidence type="ECO:0000313" key="4">
    <source>
        <dbReference type="Proteomes" id="UP001214415"/>
    </source>
</evidence>
<feature type="chain" id="PRO_5041936427" description="DUF7729 domain-containing protein" evidence="1">
    <location>
        <begin position="21"/>
        <end position="318"/>
    </location>
</feature>
<accession>A0AAF0J2Q9</accession>